<keyword evidence="3" id="KW-1185">Reference proteome</keyword>
<comment type="caution">
    <text evidence="2">The sequence shown here is derived from an EMBL/GenBank/DDBJ whole genome shotgun (WGS) entry which is preliminary data.</text>
</comment>
<protein>
    <submittedName>
        <fullName evidence="2">Uncharacterized protein</fullName>
    </submittedName>
</protein>
<dbReference type="Pfam" id="PF03216">
    <property type="entry name" value="Rhabdo_ncap_2"/>
    <property type="match status" value="1"/>
</dbReference>
<dbReference type="AlphaFoldDB" id="A0AAD7YUM3"/>
<sequence length="691" mass="77981">MRVLLGKCEDYAAAQNLIYNVEKSVAVVFGEPNCMGLPLGNGKALQYTNSFRGKSIAAKGKLIDRVRNLLFQSGERKRKSENNAETLEIETKKRIDSDCDTAEIKEDVEWLKHHQDPWDEVLCRWKSTAQYRHQKDYTNVGDFIADWNVLNCPRSVELIDADFSFLYPDKRDNFTKNWQPFCKKLFELKKCEIKSDDYKEDLFMSLSRLDSDDEKIPTELTLMAHLVPPKGRSSKKKKFSVRECLDSIVVIVDNPGDINKTVEERKEEARRQRESVQPYLILLGSIQNCQQFYLVIDEIKYTFNSALIAFDTLFKSYQASTNQTPGTSNTEGTTTATKSVVINIADDAIRVLGGALKITPGEENFPVAKLRPEEDINQLAARVQPLLISYSNTAAKVFSTHCNNILARSPATGSPTREALELYRLLNFTALTMLRATTKTPAQMITGFLKRQYKTNIAAFTSPTLGEKFIPPCEACMRKVCIHVTKTRPPISSMFAKLVIMSTSDDRDLKAYLDAAVLTHTSWNGLGILQMIFDICQFFGKSWVELYNMSLISSTAHSWKAIIAFLKKYQSLTKPDMTVPWARVIDDAYFMKMGPRDHPTLAALLYKSLEYSQGDEGGLDQAVWVQRHCKIVERCIASAEHILGVLNQENVVVAAGAKESQALAKILNEKATTTRIGSEPQPQHDTMYDDA</sequence>
<evidence type="ECO:0000313" key="3">
    <source>
        <dbReference type="Proteomes" id="UP001231518"/>
    </source>
</evidence>
<comment type="subcellular location">
    <subcellularLocation>
        <location evidence="1">Virion</location>
    </subcellularLocation>
</comment>
<evidence type="ECO:0000313" key="2">
    <source>
        <dbReference type="EMBL" id="KAJ8728806.1"/>
    </source>
</evidence>
<dbReference type="EMBL" id="JARGEI010000007">
    <property type="protein sequence ID" value="KAJ8728806.1"/>
    <property type="molecule type" value="Genomic_DNA"/>
</dbReference>
<dbReference type="InterPro" id="IPR004902">
    <property type="entry name" value="Rhabdo_ncap_2"/>
</dbReference>
<reference evidence="2" key="1">
    <citation type="submission" date="2023-03" db="EMBL/GenBank/DDBJ databases">
        <title>Chromosome-level genomes of two armyworms, Mythimna separata and Mythimna loreyi, provide insights into the biosynthesis and reception of sex pheromones.</title>
        <authorList>
            <person name="Zhao H."/>
        </authorList>
    </citation>
    <scope>NUCLEOTIDE SEQUENCE</scope>
    <source>
        <strain evidence="2">BeijingLab</strain>
        <tissue evidence="2">Pupa</tissue>
    </source>
</reference>
<gene>
    <name evidence="2" type="ORF">PYW07_006502</name>
</gene>
<name>A0AAD7YUM3_MYTSE</name>
<evidence type="ECO:0000256" key="1">
    <source>
        <dbReference type="ARBA" id="ARBA00004328"/>
    </source>
</evidence>
<accession>A0AAD7YUM3</accession>
<organism evidence="2 3">
    <name type="scientific">Mythimna separata</name>
    <name type="common">Oriental armyworm</name>
    <name type="synonym">Pseudaletia separata</name>
    <dbReference type="NCBI Taxonomy" id="271217"/>
    <lineage>
        <taxon>Eukaryota</taxon>
        <taxon>Metazoa</taxon>
        <taxon>Ecdysozoa</taxon>
        <taxon>Arthropoda</taxon>
        <taxon>Hexapoda</taxon>
        <taxon>Insecta</taxon>
        <taxon>Pterygota</taxon>
        <taxon>Neoptera</taxon>
        <taxon>Endopterygota</taxon>
        <taxon>Lepidoptera</taxon>
        <taxon>Glossata</taxon>
        <taxon>Ditrysia</taxon>
        <taxon>Noctuoidea</taxon>
        <taxon>Noctuidae</taxon>
        <taxon>Noctuinae</taxon>
        <taxon>Hadenini</taxon>
        <taxon>Mythimna</taxon>
    </lineage>
</organism>
<proteinExistence type="predicted"/>
<dbReference type="Proteomes" id="UP001231518">
    <property type="component" value="Chromosome 19"/>
</dbReference>